<evidence type="ECO:0000259" key="6">
    <source>
        <dbReference type="Pfam" id="PF12698"/>
    </source>
</evidence>
<dbReference type="Gene3D" id="3.40.1710.10">
    <property type="entry name" value="abc type-2 transporter like domain"/>
    <property type="match status" value="1"/>
</dbReference>
<feature type="transmembrane region" description="Helical" evidence="5">
    <location>
        <begin position="12"/>
        <end position="35"/>
    </location>
</feature>
<dbReference type="Proteomes" id="UP000676601">
    <property type="component" value="Unassembled WGS sequence"/>
</dbReference>
<keyword evidence="8" id="KW-1185">Reference proteome</keyword>
<comment type="subcellular location">
    <subcellularLocation>
        <location evidence="1">Membrane</location>
        <topology evidence="1">Multi-pass membrane protein</topology>
    </subcellularLocation>
</comment>
<evidence type="ECO:0000313" key="8">
    <source>
        <dbReference type="Proteomes" id="UP000676601"/>
    </source>
</evidence>
<comment type="caution">
    <text evidence="7">The sequence shown here is derived from an EMBL/GenBank/DDBJ whole genome shotgun (WGS) entry which is preliminary data.</text>
</comment>
<feature type="transmembrane region" description="Helical" evidence="5">
    <location>
        <begin position="263"/>
        <end position="284"/>
    </location>
</feature>
<feature type="transmembrane region" description="Helical" evidence="5">
    <location>
        <begin position="345"/>
        <end position="363"/>
    </location>
</feature>
<evidence type="ECO:0000256" key="4">
    <source>
        <dbReference type="ARBA" id="ARBA00023136"/>
    </source>
</evidence>
<reference evidence="7 8" key="1">
    <citation type="submission" date="2021-03" db="EMBL/GenBank/DDBJ databases">
        <title>Antimicrobial resistance genes in bacteria isolated from Japanese honey, and their potential for conferring macrolide and lincosamide resistance in the American foulbrood pathogen Paenibacillus larvae.</title>
        <authorList>
            <person name="Okamoto M."/>
            <person name="Kumagai M."/>
            <person name="Kanamori H."/>
            <person name="Takamatsu D."/>
        </authorList>
    </citation>
    <scope>NUCLEOTIDE SEQUENCE [LARGE SCALE GENOMIC DNA]</scope>
    <source>
        <strain evidence="7 8">J21TS7</strain>
    </source>
</reference>
<keyword evidence="3 5" id="KW-1133">Transmembrane helix</keyword>
<keyword evidence="2 5" id="KW-0812">Transmembrane</keyword>
<gene>
    <name evidence="7" type="ORF">J21TS7_07140</name>
</gene>
<proteinExistence type="predicted"/>
<evidence type="ECO:0000256" key="2">
    <source>
        <dbReference type="ARBA" id="ARBA00022692"/>
    </source>
</evidence>
<feature type="transmembrane region" description="Helical" evidence="5">
    <location>
        <begin position="192"/>
        <end position="213"/>
    </location>
</feature>
<keyword evidence="4 5" id="KW-0472">Membrane</keyword>
<feature type="domain" description="ABC-2 type transporter transmembrane" evidence="6">
    <location>
        <begin position="14"/>
        <end position="360"/>
    </location>
</feature>
<organism evidence="7 8">
    <name type="scientific">Paenibacillus cineris</name>
    <dbReference type="NCBI Taxonomy" id="237530"/>
    <lineage>
        <taxon>Bacteria</taxon>
        <taxon>Bacillati</taxon>
        <taxon>Bacillota</taxon>
        <taxon>Bacilli</taxon>
        <taxon>Bacillales</taxon>
        <taxon>Paenibacillaceae</taxon>
        <taxon>Paenibacillus</taxon>
    </lineage>
</organism>
<accession>A0ABQ4L725</accession>
<name>A0ABQ4L725_9BACL</name>
<feature type="transmembrane region" description="Helical" evidence="5">
    <location>
        <begin position="225"/>
        <end position="251"/>
    </location>
</feature>
<dbReference type="RefSeq" id="WP_212982804.1">
    <property type="nucleotide sequence ID" value="NZ_BORU01000001.1"/>
</dbReference>
<dbReference type="Pfam" id="PF12698">
    <property type="entry name" value="ABC2_membrane_3"/>
    <property type="match status" value="1"/>
</dbReference>
<dbReference type="InterPro" id="IPR013525">
    <property type="entry name" value="ABC2_TM"/>
</dbReference>
<evidence type="ECO:0000256" key="3">
    <source>
        <dbReference type="ARBA" id="ARBA00022989"/>
    </source>
</evidence>
<dbReference type="EMBL" id="BORU01000001">
    <property type="protein sequence ID" value="GIO52396.1"/>
    <property type="molecule type" value="Genomic_DNA"/>
</dbReference>
<evidence type="ECO:0000256" key="1">
    <source>
        <dbReference type="ARBA" id="ARBA00004141"/>
    </source>
</evidence>
<dbReference type="PANTHER" id="PTHR43077">
    <property type="entry name" value="TRANSPORT PERMEASE YVFS-RELATED"/>
    <property type="match status" value="1"/>
</dbReference>
<evidence type="ECO:0000313" key="7">
    <source>
        <dbReference type="EMBL" id="GIO52396.1"/>
    </source>
</evidence>
<dbReference type="InterPro" id="IPR051328">
    <property type="entry name" value="T7SS_ABC-Transporter"/>
</dbReference>
<dbReference type="PANTHER" id="PTHR43077:SF5">
    <property type="entry name" value="PHAGE INFECTION PROTEIN"/>
    <property type="match status" value="1"/>
</dbReference>
<protein>
    <recommendedName>
        <fullName evidence="6">ABC-2 type transporter transmembrane domain-containing protein</fullName>
    </recommendedName>
</protein>
<evidence type="ECO:0000256" key="5">
    <source>
        <dbReference type="SAM" id="Phobius"/>
    </source>
</evidence>
<feature type="transmembrane region" description="Helical" evidence="5">
    <location>
        <begin position="291"/>
        <end position="307"/>
    </location>
</feature>
<sequence length="385" mass="42330">MKAYFKNKAVLGGIFMMIFYQIIMIGIFMSGYSALPKNVDRLTMAIVNEDQQSGAQFVEQLQKQLPLHVVTDESLEQAQKDLDNRDIQFIMHIPQDFTQKLAAQGEQVKLDFFINESNPASVNSTMQSIATQVSSKMSTQIQTQSFEAMLQGMKVPADQSKQMVEGVMSKVTPNIVSTNTPPAGMHNQMAPMFLTMASYVGAMIYSMISSGALNQLKAKIGKWRAFLSLQGVHVVLSVIAPLVGLAIYFGFHNYGVETFLKMWMVHSLEMLVAIEFTSICVLLLGQAGMMLNLPLLLSQTIAGGAVLPPEMMPGFFKAFSHISPMFYTIHLDYNLLFGGGKTAEYVLGLALVGAGALVINLFIHQFKPVKSAKAGKEPAAEPQFM</sequence>